<accession>A0A1H5WX53</accession>
<sequence length="892" mass="102856">MIYLFRIITIIYLVFWSLSIFPQEKHAISGTVKTNENEPISFATISIKPIETNKIISFTTSDSQGKFKLVLAQNISLNKLELLISHINYGKKLIAFDPELFEYEIILEKEANLIDSVHIKRFAKINQKGDTLHYNVEGFSKIEDRNIGDVLKRMPGFEVADNGEIRFNNRPISNFYIDGDDLLGGKYAIGSKTIPHDIVKNINVYTNHEHIKVNKDKYNSNEVAINLEIKEDAKTKLNGMTKVGIGTPVKYDIEINTLLLNKKIKMLNSLKGNNVGDDLTLALTDLLSGPSVPSKLVSSSTVSYPPIQRKRHFMNNSGMFTANNSHRFKNDLFVRSNINTHIQNRRTEFEGINNFFIVNDTVTLRESQFGNNLAKGLGVDIYAEMNKLNFYLKNDFKFSTEVENDLSDINNSVTTFNQTLRSNSHLISNNLHYIPKLKNQNILSVNWQLTKKRMPQEILFDPNIFEPIFFNEILSNSLNQKSGRDLFSNSVNAVYTLRNKKIQQNYGVELGHTSQRLYSKLNSIDSLGIEANYHDGLENNNLKLGESNLSIYSRFRYKHKNSQVTLNIPIRYAFVRYKEENQHKEGNKSFLLIEPYFALEHQINIQDKINLSYNIKQSINDIRTLYQGPLILNHRTIQQNSGFKIWSRKTHSFLLDYSIKRPLKMVFANIAGNYSIASSDILNTVVFENNVQKHLQIDYANQVKSASVYANISKYLFSLASTISLKTGWNGIKMENFYNNELYHFSNDNYTLSTSLDFQLFKVLDVAQKFDLNYFKTESRPHSAKDKITKFNANQIKSSTSLTFSTSKIFYLKALIESIYLNQKSSDAFNYYFVDFSANWKFPKLSSELELIVNNIFNKKNYNTFSIHNNGYIQNSYLINPRISMIKYVFNF</sequence>
<dbReference type="InterPro" id="IPR008969">
    <property type="entry name" value="CarboxyPept-like_regulatory"/>
</dbReference>
<name>A0A1H5WX53_9SPHI</name>
<proteinExistence type="predicted"/>
<keyword evidence="2" id="KW-1185">Reference proteome</keyword>
<dbReference type="EMBL" id="FNUT01000004">
    <property type="protein sequence ID" value="SEG04008.1"/>
    <property type="molecule type" value="Genomic_DNA"/>
</dbReference>
<protein>
    <recommendedName>
        <fullName evidence="3">CarboxypepD_reg-like domain-containing protein</fullName>
    </recommendedName>
</protein>
<dbReference type="SUPFAM" id="SSF49464">
    <property type="entry name" value="Carboxypeptidase regulatory domain-like"/>
    <property type="match status" value="1"/>
</dbReference>
<reference evidence="2" key="1">
    <citation type="submission" date="2016-10" db="EMBL/GenBank/DDBJ databases">
        <authorList>
            <person name="Varghese N."/>
            <person name="Submissions S."/>
        </authorList>
    </citation>
    <scope>NUCLEOTIDE SEQUENCE [LARGE SCALE GENOMIC DNA]</scope>
    <source>
        <strain evidence="2">DSM 22361</strain>
    </source>
</reference>
<organism evidence="1 2">
    <name type="scientific">Sphingobacterium lactis</name>
    <dbReference type="NCBI Taxonomy" id="797291"/>
    <lineage>
        <taxon>Bacteria</taxon>
        <taxon>Pseudomonadati</taxon>
        <taxon>Bacteroidota</taxon>
        <taxon>Sphingobacteriia</taxon>
        <taxon>Sphingobacteriales</taxon>
        <taxon>Sphingobacteriaceae</taxon>
        <taxon>Sphingobacterium</taxon>
    </lineage>
</organism>
<dbReference type="SUPFAM" id="SSF56935">
    <property type="entry name" value="Porins"/>
    <property type="match status" value="1"/>
</dbReference>
<evidence type="ECO:0008006" key="3">
    <source>
        <dbReference type="Google" id="ProtNLM"/>
    </source>
</evidence>
<dbReference type="AlphaFoldDB" id="A0A1H5WX53"/>
<dbReference type="RefSeq" id="WP_103905844.1">
    <property type="nucleotide sequence ID" value="NZ_CP049246.1"/>
</dbReference>
<dbReference type="Proteomes" id="UP000236731">
    <property type="component" value="Unassembled WGS sequence"/>
</dbReference>
<gene>
    <name evidence="1" type="ORF">SAMN05421877_104196</name>
</gene>
<evidence type="ECO:0000313" key="1">
    <source>
        <dbReference type="EMBL" id="SEG04008.1"/>
    </source>
</evidence>
<evidence type="ECO:0000313" key="2">
    <source>
        <dbReference type="Proteomes" id="UP000236731"/>
    </source>
</evidence>
<dbReference type="OrthoDB" id="603275at2"/>